<organism evidence="2">
    <name type="scientific">Arion vulgaris</name>
    <dbReference type="NCBI Taxonomy" id="1028688"/>
    <lineage>
        <taxon>Eukaryota</taxon>
        <taxon>Metazoa</taxon>
        <taxon>Spiralia</taxon>
        <taxon>Lophotrochozoa</taxon>
        <taxon>Mollusca</taxon>
        <taxon>Gastropoda</taxon>
        <taxon>Heterobranchia</taxon>
        <taxon>Euthyneura</taxon>
        <taxon>Panpulmonata</taxon>
        <taxon>Eupulmonata</taxon>
        <taxon>Stylommatophora</taxon>
        <taxon>Helicina</taxon>
        <taxon>Arionoidea</taxon>
        <taxon>Arionidae</taxon>
        <taxon>Arion</taxon>
    </lineage>
</organism>
<evidence type="ECO:0000256" key="1">
    <source>
        <dbReference type="SAM" id="MobiDB-lite"/>
    </source>
</evidence>
<feature type="compositionally biased region" description="Low complexity" evidence="1">
    <location>
        <begin position="59"/>
        <end position="69"/>
    </location>
</feature>
<evidence type="ECO:0000313" key="2">
    <source>
        <dbReference type="EMBL" id="CEK59288.1"/>
    </source>
</evidence>
<dbReference type="EMBL" id="HACG01012423">
    <property type="protein sequence ID" value="CEK59288.1"/>
    <property type="molecule type" value="Transcribed_RNA"/>
</dbReference>
<dbReference type="AlphaFoldDB" id="A0A0B6YSS3"/>
<feature type="non-terminal residue" evidence="2">
    <location>
        <position position="1"/>
    </location>
</feature>
<name>A0A0B6YSS3_9EUPU</name>
<accession>A0A0B6YSS3</accession>
<protein>
    <submittedName>
        <fullName evidence="2">Uncharacterized protein</fullName>
    </submittedName>
</protein>
<feature type="non-terminal residue" evidence="2">
    <location>
        <position position="111"/>
    </location>
</feature>
<feature type="region of interest" description="Disordered" evidence="1">
    <location>
        <begin position="50"/>
        <end position="76"/>
    </location>
</feature>
<proteinExistence type="predicted"/>
<sequence length="111" mass="12211">QNTFTSALGLVQAIDVAALAKKGPKLEQEVDLDCEIISVEGPLSTICQPLPPPKVVEKPTSSSPRSTRSLMSQLSRDTEINTRRKLSFCFVEDEWADKQALNEGRDPLQIS</sequence>
<gene>
    <name evidence="2" type="primary">ORF35814</name>
</gene>
<reference evidence="2" key="1">
    <citation type="submission" date="2014-12" db="EMBL/GenBank/DDBJ databases">
        <title>Insight into the proteome of Arion vulgaris.</title>
        <authorList>
            <person name="Aradska J."/>
            <person name="Bulat T."/>
            <person name="Smidak R."/>
            <person name="Sarate P."/>
            <person name="Gangsoo J."/>
            <person name="Sialana F."/>
            <person name="Bilban M."/>
            <person name="Lubec G."/>
        </authorList>
    </citation>
    <scope>NUCLEOTIDE SEQUENCE</scope>
    <source>
        <tissue evidence="2">Skin</tissue>
    </source>
</reference>